<reference evidence="9" key="1">
    <citation type="submission" date="2023-07" db="EMBL/GenBank/DDBJ databases">
        <title>The genome sequence of Rhodocytophaga aerolata KACC 12507.</title>
        <authorList>
            <person name="Zhang X."/>
        </authorList>
    </citation>
    <scope>NUCLEOTIDE SEQUENCE</scope>
    <source>
        <strain evidence="9">KACC 12507</strain>
    </source>
</reference>
<keyword evidence="3 7" id="KW-0812">Transmembrane</keyword>
<feature type="transmembrane region" description="Helical" evidence="7">
    <location>
        <begin position="501"/>
        <end position="519"/>
    </location>
</feature>
<feature type="transmembrane region" description="Helical" evidence="7">
    <location>
        <begin position="470"/>
        <end position="494"/>
    </location>
</feature>
<sequence length="584" mass="63501">MQIALVLGLLIVAIGLFATEKLSVDVVTLLLIIVLTLTQILTPEEAFSGFSSDFIIILASVFIISGALQDTGILDNLGLQISRVNIKNQSVLLGIIMVVTGAVSAFMNNTTVTALFLGPITGLCRKLKISPSQMLMPLAFASILGGTCTVIGTSTNVAVSGFISKAGMQPIGLFELLPMGAILFLVGIVYMLTAGKFLLPNHPVANLADKYAVRDYLTEIIIMKDSPLIGQHVFESDLNKLDFTILRVIRHTSNFMPRATTVIQQNDILLVEGKMDELIKVKETEGIEIKADLLMEDLSNDNIKLAEVIVTPRSSLINRTPKQANFFQKYGLKIMAVHRNRSYLRDKLGDIRLNMGDMLLVQGPSDKIDHAQASDDFAILGQLSPVLYKKRRGWITIGIFLLAIILNIANVVPLSISFLAAALLVAFVNKLTALRAYQMVDWRLLILIGGMSAFGIAMEKTGASSFLAEYIVFLLQPLGVISILAGFVILTVVLTQPMSNAAAALVVLPVAMQVAEQLSLNPRPFAIAIMLGASVSLITPFEPSCILVYGPGKYKFMDFLKTGSLLTIIMIVIIVCMVPVFWKM</sequence>
<organism evidence="9 10">
    <name type="scientific">Rhodocytophaga aerolata</name>
    <dbReference type="NCBI Taxonomy" id="455078"/>
    <lineage>
        <taxon>Bacteria</taxon>
        <taxon>Pseudomonadati</taxon>
        <taxon>Bacteroidota</taxon>
        <taxon>Cytophagia</taxon>
        <taxon>Cytophagales</taxon>
        <taxon>Rhodocytophagaceae</taxon>
        <taxon>Rhodocytophaga</taxon>
    </lineage>
</organism>
<evidence type="ECO:0000256" key="6">
    <source>
        <dbReference type="ARBA" id="ARBA00023136"/>
    </source>
</evidence>
<dbReference type="EMBL" id="JAUKPO010000001">
    <property type="protein sequence ID" value="MDO1444841.1"/>
    <property type="molecule type" value="Genomic_DNA"/>
</dbReference>
<feature type="domain" description="RCK C-terminal" evidence="8">
    <location>
        <begin position="293"/>
        <end position="377"/>
    </location>
</feature>
<proteinExistence type="predicted"/>
<dbReference type="InterPro" id="IPR036721">
    <property type="entry name" value="RCK_C_sf"/>
</dbReference>
<dbReference type="Proteomes" id="UP001168528">
    <property type="component" value="Unassembled WGS sequence"/>
</dbReference>
<evidence type="ECO:0000259" key="8">
    <source>
        <dbReference type="PROSITE" id="PS51202"/>
    </source>
</evidence>
<evidence type="ECO:0000256" key="5">
    <source>
        <dbReference type="ARBA" id="ARBA00022989"/>
    </source>
</evidence>
<dbReference type="PANTHER" id="PTHR43652">
    <property type="entry name" value="BASIC AMINO ACID ANTIPORTER YFCC-RELATED"/>
    <property type="match status" value="1"/>
</dbReference>
<keyword evidence="4" id="KW-0677">Repeat</keyword>
<evidence type="ECO:0000256" key="7">
    <source>
        <dbReference type="SAM" id="Phobius"/>
    </source>
</evidence>
<feature type="transmembrane region" description="Helical" evidence="7">
    <location>
        <begin position="54"/>
        <end position="71"/>
    </location>
</feature>
<keyword evidence="6 7" id="KW-0472">Membrane</keyword>
<feature type="transmembrane region" description="Helical" evidence="7">
    <location>
        <begin position="171"/>
        <end position="192"/>
    </location>
</feature>
<accession>A0ABT8QYC3</accession>
<dbReference type="RefSeq" id="WP_302035643.1">
    <property type="nucleotide sequence ID" value="NZ_JAUKPO010000001.1"/>
</dbReference>
<feature type="transmembrane region" description="Helical" evidence="7">
    <location>
        <begin position="525"/>
        <end position="550"/>
    </location>
</feature>
<gene>
    <name evidence="9" type="ORF">Q0590_01195</name>
</gene>
<keyword evidence="5 7" id="KW-1133">Transmembrane helix</keyword>
<dbReference type="Gene3D" id="3.30.70.1450">
    <property type="entry name" value="Regulator of K+ conductance, C-terminal domain"/>
    <property type="match status" value="2"/>
</dbReference>
<feature type="transmembrane region" description="Helical" evidence="7">
    <location>
        <begin position="562"/>
        <end position="582"/>
    </location>
</feature>
<feature type="transmembrane region" description="Helical" evidence="7">
    <location>
        <begin position="138"/>
        <end position="159"/>
    </location>
</feature>
<dbReference type="InterPro" id="IPR004680">
    <property type="entry name" value="Cit_transptr-like_dom"/>
</dbReference>
<dbReference type="SUPFAM" id="SSF116726">
    <property type="entry name" value="TrkA C-terminal domain-like"/>
    <property type="match status" value="2"/>
</dbReference>
<feature type="domain" description="RCK C-terminal" evidence="8">
    <location>
        <begin position="202"/>
        <end position="287"/>
    </location>
</feature>
<comment type="subcellular location">
    <subcellularLocation>
        <location evidence="1">Membrane</location>
        <topology evidence="1">Multi-pass membrane protein</topology>
    </subcellularLocation>
</comment>
<name>A0ABT8QYC3_9BACT</name>
<keyword evidence="2" id="KW-0813">Transport</keyword>
<evidence type="ECO:0000256" key="2">
    <source>
        <dbReference type="ARBA" id="ARBA00022448"/>
    </source>
</evidence>
<evidence type="ECO:0000256" key="4">
    <source>
        <dbReference type="ARBA" id="ARBA00022737"/>
    </source>
</evidence>
<evidence type="ECO:0000256" key="3">
    <source>
        <dbReference type="ARBA" id="ARBA00022692"/>
    </source>
</evidence>
<dbReference type="Pfam" id="PF02080">
    <property type="entry name" value="TrkA_C"/>
    <property type="match status" value="2"/>
</dbReference>
<comment type="caution">
    <text evidence="9">The sequence shown here is derived from an EMBL/GenBank/DDBJ whole genome shotgun (WGS) entry which is preliminary data.</text>
</comment>
<protein>
    <submittedName>
        <fullName evidence="9">SLC13 family permease</fullName>
    </submittedName>
</protein>
<feature type="transmembrane region" description="Helical" evidence="7">
    <location>
        <begin position="440"/>
        <end position="458"/>
    </location>
</feature>
<evidence type="ECO:0000256" key="1">
    <source>
        <dbReference type="ARBA" id="ARBA00004141"/>
    </source>
</evidence>
<evidence type="ECO:0000313" key="9">
    <source>
        <dbReference type="EMBL" id="MDO1444841.1"/>
    </source>
</evidence>
<dbReference type="Pfam" id="PF03600">
    <property type="entry name" value="CitMHS"/>
    <property type="match status" value="1"/>
</dbReference>
<feature type="transmembrane region" description="Helical" evidence="7">
    <location>
        <begin position="393"/>
        <end position="409"/>
    </location>
</feature>
<dbReference type="PANTHER" id="PTHR43652:SF2">
    <property type="entry name" value="BASIC AMINO ACID ANTIPORTER YFCC-RELATED"/>
    <property type="match status" value="1"/>
</dbReference>
<keyword evidence="10" id="KW-1185">Reference proteome</keyword>
<dbReference type="InterPro" id="IPR051679">
    <property type="entry name" value="DASS-Related_Transporters"/>
</dbReference>
<feature type="transmembrane region" description="Helical" evidence="7">
    <location>
        <begin position="91"/>
        <end position="117"/>
    </location>
</feature>
<dbReference type="PROSITE" id="PS51202">
    <property type="entry name" value="RCK_C"/>
    <property type="match status" value="2"/>
</dbReference>
<evidence type="ECO:0000313" key="10">
    <source>
        <dbReference type="Proteomes" id="UP001168528"/>
    </source>
</evidence>
<dbReference type="InterPro" id="IPR006037">
    <property type="entry name" value="RCK_C"/>
</dbReference>